<organism evidence="2 3">
    <name type="scientific">Candidatus Roizmanbacteria bacterium RIFCSPHIGHO2_12_FULL_44_10</name>
    <dbReference type="NCBI Taxonomy" id="1802054"/>
    <lineage>
        <taxon>Bacteria</taxon>
        <taxon>Candidatus Roizmaniibacteriota</taxon>
    </lineage>
</organism>
<name>A0A1F7IB07_9BACT</name>
<keyword evidence="1" id="KW-1133">Transmembrane helix</keyword>
<feature type="transmembrane region" description="Helical" evidence="1">
    <location>
        <begin position="12"/>
        <end position="32"/>
    </location>
</feature>
<dbReference type="EMBL" id="MGAE01000003">
    <property type="protein sequence ID" value="OGK40537.1"/>
    <property type="molecule type" value="Genomic_DNA"/>
</dbReference>
<keyword evidence="1" id="KW-0472">Membrane</keyword>
<dbReference type="Proteomes" id="UP000179024">
    <property type="component" value="Unassembled WGS sequence"/>
</dbReference>
<dbReference type="Pfam" id="PF18901">
    <property type="entry name" value="DUF5657"/>
    <property type="match status" value="1"/>
</dbReference>
<evidence type="ECO:0000313" key="2">
    <source>
        <dbReference type="EMBL" id="OGK40537.1"/>
    </source>
</evidence>
<dbReference type="InterPro" id="IPR043716">
    <property type="entry name" value="DUF5657"/>
</dbReference>
<feature type="transmembrane region" description="Helical" evidence="1">
    <location>
        <begin position="53"/>
        <end position="76"/>
    </location>
</feature>
<sequence>MEPLLDFLKNQSLFSLFLKLFGIVLGLLYLFFSIIMIRQVSSMKRTVSVNDSGLLLIFTYIQVFLAAVIVFFAFFIL</sequence>
<protein>
    <recommendedName>
        <fullName evidence="4">DUF5671 domain-containing protein</fullName>
    </recommendedName>
</protein>
<evidence type="ECO:0008006" key="4">
    <source>
        <dbReference type="Google" id="ProtNLM"/>
    </source>
</evidence>
<accession>A0A1F7IB07</accession>
<keyword evidence="1" id="KW-0812">Transmembrane</keyword>
<gene>
    <name evidence="2" type="ORF">A3F34_03195</name>
</gene>
<evidence type="ECO:0000256" key="1">
    <source>
        <dbReference type="SAM" id="Phobius"/>
    </source>
</evidence>
<comment type="caution">
    <text evidence="2">The sequence shown here is derived from an EMBL/GenBank/DDBJ whole genome shotgun (WGS) entry which is preliminary data.</text>
</comment>
<evidence type="ECO:0000313" key="3">
    <source>
        <dbReference type="Proteomes" id="UP000179024"/>
    </source>
</evidence>
<dbReference type="AlphaFoldDB" id="A0A1F7IB07"/>
<reference evidence="2 3" key="1">
    <citation type="journal article" date="2016" name="Nat. Commun.">
        <title>Thousands of microbial genomes shed light on interconnected biogeochemical processes in an aquifer system.</title>
        <authorList>
            <person name="Anantharaman K."/>
            <person name="Brown C.T."/>
            <person name="Hug L.A."/>
            <person name="Sharon I."/>
            <person name="Castelle C.J."/>
            <person name="Probst A.J."/>
            <person name="Thomas B.C."/>
            <person name="Singh A."/>
            <person name="Wilkins M.J."/>
            <person name="Karaoz U."/>
            <person name="Brodie E.L."/>
            <person name="Williams K.H."/>
            <person name="Hubbard S.S."/>
            <person name="Banfield J.F."/>
        </authorList>
    </citation>
    <scope>NUCLEOTIDE SEQUENCE [LARGE SCALE GENOMIC DNA]</scope>
</reference>
<proteinExistence type="predicted"/>